<keyword evidence="2" id="KW-1185">Reference proteome</keyword>
<name>A0A397W858_9GLOM</name>
<proteinExistence type="predicted"/>
<evidence type="ECO:0000313" key="2">
    <source>
        <dbReference type="Proteomes" id="UP000266673"/>
    </source>
</evidence>
<protein>
    <submittedName>
        <fullName evidence="1">Uncharacterized protein</fullName>
    </submittedName>
</protein>
<sequence>MILVPLDSSYRDESNVNESCRLIENCRAHYDESNGGDIIKIGLVDAELSSKNDWATM</sequence>
<dbReference type="Proteomes" id="UP000266673">
    <property type="component" value="Unassembled WGS sequence"/>
</dbReference>
<organism evidence="1 2">
    <name type="scientific">Gigaspora rosea</name>
    <dbReference type="NCBI Taxonomy" id="44941"/>
    <lineage>
        <taxon>Eukaryota</taxon>
        <taxon>Fungi</taxon>
        <taxon>Fungi incertae sedis</taxon>
        <taxon>Mucoromycota</taxon>
        <taxon>Glomeromycotina</taxon>
        <taxon>Glomeromycetes</taxon>
        <taxon>Diversisporales</taxon>
        <taxon>Gigasporaceae</taxon>
        <taxon>Gigaspora</taxon>
    </lineage>
</organism>
<evidence type="ECO:0000313" key="1">
    <source>
        <dbReference type="EMBL" id="RIB30458.1"/>
    </source>
</evidence>
<gene>
    <name evidence="1" type="ORF">C2G38_2152568</name>
</gene>
<comment type="caution">
    <text evidence="1">The sequence shown here is derived from an EMBL/GenBank/DDBJ whole genome shotgun (WGS) entry which is preliminary data.</text>
</comment>
<accession>A0A397W858</accession>
<dbReference type="AlphaFoldDB" id="A0A397W858"/>
<reference evidence="1 2" key="1">
    <citation type="submission" date="2018-06" db="EMBL/GenBank/DDBJ databases">
        <title>Comparative genomics reveals the genomic features of Rhizophagus irregularis, R. cerebriforme, R. diaphanum and Gigaspora rosea, and their symbiotic lifestyle signature.</title>
        <authorList>
            <person name="Morin E."/>
            <person name="San Clemente H."/>
            <person name="Chen E.C.H."/>
            <person name="De La Providencia I."/>
            <person name="Hainaut M."/>
            <person name="Kuo A."/>
            <person name="Kohler A."/>
            <person name="Murat C."/>
            <person name="Tang N."/>
            <person name="Roy S."/>
            <person name="Loubradou J."/>
            <person name="Henrissat B."/>
            <person name="Grigoriev I.V."/>
            <person name="Corradi N."/>
            <person name="Roux C."/>
            <person name="Martin F.M."/>
        </authorList>
    </citation>
    <scope>NUCLEOTIDE SEQUENCE [LARGE SCALE GENOMIC DNA]</scope>
    <source>
        <strain evidence="1 2">DAOM 194757</strain>
    </source>
</reference>
<dbReference type="EMBL" id="QKWP01000012">
    <property type="protein sequence ID" value="RIB30458.1"/>
    <property type="molecule type" value="Genomic_DNA"/>
</dbReference>